<protein>
    <submittedName>
        <fullName evidence="1">Uncharacterized protein</fullName>
    </submittedName>
</protein>
<gene>
    <name evidence="1" type="ORF">A2968_05245</name>
</gene>
<evidence type="ECO:0000313" key="1">
    <source>
        <dbReference type="EMBL" id="OGG37210.1"/>
    </source>
</evidence>
<dbReference type="AlphaFoldDB" id="A0A1F6BJY3"/>
<evidence type="ECO:0000313" key="2">
    <source>
        <dbReference type="Proteomes" id="UP000176228"/>
    </source>
</evidence>
<organism evidence="1 2">
    <name type="scientific">Candidatus Gottesmanbacteria bacterium RIFCSPLOWO2_01_FULL_42_22</name>
    <dbReference type="NCBI Taxonomy" id="1798391"/>
    <lineage>
        <taxon>Bacteria</taxon>
        <taxon>Candidatus Gottesmaniibacteriota</taxon>
    </lineage>
</organism>
<sequence>MSEIRPNIAERFSALKTRAERAFLRKPIEGAVQVGEARIKPVTEALDMFKKVVLQEKEQNQGLASESAVLAANATEARAADETGKKLETASGQVEEAKLITETNAGKKKKRLLRDVPSMMTSRPAVMAEVVAEVGQEAAKAYTGKVRTEVVDTTVAEIVTGQMVRVAEVSDEHNERIGNINTGKARRAVTGAETSRMRVDSDVAGFVNGSQNWAAVNELVKGGLTSEARQALKAREAVEIVLQEANLASTDWQDGMSEANDGTKKVTSTELAYHKITLADSADGQKMQTTVDNFASVNPNVKKQLEVNDELVEQVMRDPEATLDKDGNLVVAPEAEARIKQAIETQAEVKLAEHTQKRLDTAVAVVNFQGQIADGDLREPQDAETQVNMRLIAEAVGLELSDAAIQDPIQRKALVQTLSHMIGLTGNRIFEGFAADSRCSELAQQGYTFRSEDGTLKVQKDGQAEEIQSPASQLREPTLKSQQEALQIKVNLLKDVWEGKNGIPAIKDDTVGGKETWRKEMVNLAVRLETAGNPMDGVRKVAKSVLSIYDKQERVMASLLSGGEVPVMAVPATESVRREETTKLGETRRKIVSNVRDQLSSMTSLTERYFSDRNRIPTMVGDISRRIEETVPAVYKETTDDDAKLEEKQKTWGINVRTIISETVSGYIREKITSKLGKIKLD</sequence>
<dbReference type="STRING" id="1798391.A2968_05245"/>
<dbReference type="EMBL" id="MFJU01000004">
    <property type="protein sequence ID" value="OGG37210.1"/>
    <property type="molecule type" value="Genomic_DNA"/>
</dbReference>
<accession>A0A1F6BJY3</accession>
<dbReference type="Proteomes" id="UP000176228">
    <property type="component" value="Unassembled WGS sequence"/>
</dbReference>
<comment type="caution">
    <text evidence="1">The sequence shown here is derived from an EMBL/GenBank/DDBJ whole genome shotgun (WGS) entry which is preliminary data.</text>
</comment>
<reference evidence="1 2" key="1">
    <citation type="journal article" date="2016" name="Nat. Commun.">
        <title>Thousands of microbial genomes shed light on interconnected biogeochemical processes in an aquifer system.</title>
        <authorList>
            <person name="Anantharaman K."/>
            <person name="Brown C.T."/>
            <person name="Hug L.A."/>
            <person name="Sharon I."/>
            <person name="Castelle C.J."/>
            <person name="Probst A.J."/>
            <person name="Thomas B.C."/>
            <person name="Singh A."/>
            <person name="Wilkins M.J."/>
            <person name="Karaoz U."/>
            <person name="Brodie E.L."/>
            <person name="Williams K.H."/>
            <person name="Hubbard S.S."/>
            <person name="Banfield J.F."/>
        </authorList>
    </citation>
    <scope>NUCLEOTIDE SEQUENCE [LARGE SCALE GENOMIC DNA]</scope>
</reference>
<proteinExistence type="predicted"/>
<name>A0A1F6BJY3_9BACT</name>